<dbReference type="PANTHER" id="PTHR30582:SF2">
    <property type="entry name" value="L,D-TRANSPEPTIDASE YCIB-RELATED"/>
    <property type="match status" value="1"/>
</dbReference>
<dbReference type="Pfam" id="PF03734">
    <property type="entry name" value="YkuD"/>
    <property type="match status" value="1"/>
</dbReference>
<feature type="active site" description="Nucleophile" evidence="7">
    <location>
        <position position="214"/>
    </location>
</feature>
<evidence type="ECO:0000259" key="8">
    <source>
        <dbReference type="PROSITE" id="PS52029"/>
    </source>
</evidence>
<evidence type="ECO:0000256" key="2">
    <source>
        <dbReference type="ARBA" id="ARBA00005992"/>
    </source>
</evidence>
<keyword evidence="6 7" id="KW-0961">Cell wall biogenesis/degradation</keyword>
<evidence type="ECO:0000256" key="5">
    <source>
        <dbReference type="ARBA" id="ARBA00022984"/>
    </source>
</evidence>
<keyword evidence="10" id="KW-1185">Reference proteome</keyword>
<dbReference type="GO" id="GO:0008360">
    <property type="term" value="P:regulation of cell shape"/>
    <property type="evidence" value="ECO:0007669"/>
    <property type="project" value="UniProtKB-UniRule"/>
</dbReference>
<dbReference type="GO" id="GO:0018104">
    <property type="term" value="P:peptidoglycan-protein cross-linking"/>
    <property type="evidence" value="ECO:0007669"/>
    <property type="project" value="TreeGrafter"/>
</dbReference>
<comment type="similarity">
    <text evidence="2">Belongs to the YkuD family.</text>
</comment>
<dbReference type="UniPathway" id="UPA00219"/>
<feature type="active site" description="Proton donor/acceptor" evidence="7">
    <location>
        <position position="201"/>
    </location>
</feature>
<dbReference type="GO" id="GO:0071972">
    <property type="term" value="F:peptidoglycan L,D-transpeptidase activity"/>
    <property type="evidence" value="ECO:0007669"/>
    <property type="project" value="TreeGrafter"/>
</dbReference>
<dbReference type="GO" id="GO:0005576">
    <property type="term" value="C:extracellular region"/>
    <property type="evidence" value="ECO:0007669"/>
    <property type="project" value="TreeGrafter"/>
</dbReference>
<keyword evidence="3" id="KW-0808">Transferase</keyword>
<proteinExistence type="inferred from homology"/>
<keyword evidence="4 7" id="KW-0133">Cell shape</keyword>
<evidence type="ECO:0000256" key="3">
    <source>
        <dbReference type="ARBA" id="ARBA00022679"/>
    </source>
</evidence>
<dbReference type="InterPro" id="IPR038063">
    <property type="entry name" value="Transpep_catalytic_dom"/>
</dbReference>
<dbReference type="RefSeq" id="WP_039644996.1">
    <property type="nucleotide sequence ID" value="NZ_JXBL01000001.1"/>
</dbReference>
<evidence type="ECO:0000313" key="9">
    <source>
        <dbReference type="EMBL" id="KIE42438.1"/>
    </source>
</evidence>
<evidence type="ECO:0000256" key="1">
    <source>
        <dbReference type="ARBA" id="ARBA00004752"/>
    </source>
</evidence>
<reference evidence="9 10" key="1">
    <citation type="submission" date="2015-01" db="EMBL/GenBank/DDBJ databases">
        <title>Genome sequence of the anaerobic bacterium Geobacter soli GSS01, a dissimilatory Fe(III) reducer from soil.</title>
        <authorList>
            <person name="Yang G."/>
            <person name="Zhou S."/>
        </authorList>
    </citation>
    <scope>NUCLEOTIDE SEQUENCE [LARGE SCALE GENOMIC DNA]</scope>
    <source>
        <strain evidence="9 10">GSS01</strain>
    </source>
</reference>
<dbReference type="GO" id="GO:0016740">
    <property type="term" value="F:transferase activity"/>
    <property type="evidence" value="ECO:0007669"/>
    <property type="project" value="UniProtKB-KW"/>
</dbReference>
<dbReference type="AlphaFoldDB" id="A0A0C1TSY6"/>
<dbReference type="EMBL" id="JXBL01000001">
    <property type="protein sequence ID" value="KIE42438.1"/>
    <property type="molecule type" value="Genomic_DNA"/>
</dbReference>
<organism evidence="9 10">
    <name type="scientific">Geobacter soli</name>
    <dbReference type="NCBI Taxonomy" id="1510391"/>
    <lineage>
        <taxon>Bacteria</taxon>
        <taxon>Pseudomonadati</taxon>
        <taxon>Thermodesulfobacteriota</taxon>
        <taxon>Desulfuromonadia</taxon>
        <taxon>Geobacterales</taxon>
        <taxon>Geobacteraceae</taxon>
        <taxon>Geobacter</taxon>
    </lineage>
</organism>
<feature type="domain" description="L,D-TPase catalytic" evidence="8">
    <location>
        <begin position="119"/>
        <end position="237"/>
    </location>
</feature>
<dbReference type="PANTHER" id="PTHR30582">
    <property type="entry name" value="L,D-TRANSPEPTIDASE"/>
    <property type="match status" value="1"/>
</dbReference>
<comment type="caution">
    <text evidence="9">The sequence shown here is derived from an EMBL/GenBank/DDBJ whole genome shotgun (WGS) entry which is preliminary data.</text>
</comment>
<dbReference type="SUPFAM" id="SSF141523">
    <property type="entry name" value="L,D-transpeptidase catalytic domain-like"/>
    <property type="match status" value="1"/>
</dbReference>
<dbReference type="Gene3D" id="2.40.440.10">
    <property type="entry name" value="L,D-transpeptidase catalytic domain-like"/>
    <property type="match status" value="1"/>
</dbReference>
<gene>
    <name evidence="9" type="ORF">SE37_07245</name>
</gene>
<evidence type="ECO:0000313" key="10">
    <source>
        <dbReference type="Proteomes" id="UP000031433"/>
    </source>
</evidence>
<evidence type="ECO:0000256" key="6">
    <source>
        <dbReference type="ARBA" id="ARBA00023316"/>
    </source>
</evidence>
<sequence>MIRRLAVVVALIILAAIVVHEPNITAEPAASPLDPAKEDLSRVDYPSQRDLDWYPRFIRPNDTLESLFGDDWAHVARFNRIDRRHTYPGMTIKVPRDMEVARTYSPLPKEHEPARRYAKYILISLTEQWIGAYERGTLKFSMPAATGKKGNETPTGLFRIDARDRTHTSSLYQTDDKSAQYPMDYAMRFFIDKQNVGYWIHARDLPGKPASHGCVGLFDEPMQNRMYGTPGRPVLHDSKKLYDWAVGEADFGPDSGTLELIGNGPVVEVVGENPAYQPAPLRPMVATR</sequence>
<protein>
    <submittedName>
        <fullName evidence="9">ErfK/YbiS/YcfS/YnhG family protein</fullName>
    </submittedName>
</protein>
<keyword evidence="5 7" id="KW-0573">Peptidoglycan synthesis</keyword>
<dbReference type="InterPro" id="IPR050979">
    <property type="entry name" value="LD-transpeptidase"/>
</dbReference>
<comment type="pathway">
    <text evidence="1 7">Cell wall biogenesis; peptidoglycan biosynthesis.</text>
</comment>
<evidence type="ECO:0000256" key="4">
    <source>
        <dbReference type="ARBA" id="ARBA00022960"/>
    </source>
</evidence>
<dbReference type="PROSITE" id="PS52029">
    <property type="entry name" value="LD_TPASE"/>
    <property type="match status" value="1"/>
</dbReference>
<accession>A0A0C1TSY6</accession>
<dbReference type="Proteomes" id="UP000031433">
    <property type="component" value="Unassembled WGS sequence"/>
</dbReference>
<dbReference type="GO" id="GO:0071555">
    <property type="term" value="P:cell wall organization"/>
    <property type="evidence" value="ECO:0007669"/>
    <property type="project" value="UniProtKB-UniRule"/>
</dbReference>
<dbReference type="CDD" id="cd16913">
    <property type="entry name" value="YkuD_like"/>
    <property type="match status" value="1"/>
</dbReference>
<evidence type="ECO:0000256" key="7">
    <source>
        <dbReference type="PROSITE-ProRule" id="PRU01373"/>
    </source>
</evidence>
<dbReference type="InterPro" id="IPR005490">
    <property type="entry name" value="LD_TPept_cat_dom"/>
</dbReference>
<name>A0A0C1TSY6_9BACT</name>